<evidence type="ECO:0000313" key="2">
    <source>
        <dbReference type="EMBL" id="OGF22604.1"/>
    </source>
</evidence>
<evidence type="ECO:0000313" key="3">
    <source>
        <dbReference type="Proteomes" id="UP000178323"/>
    </source>
</evidence>
<gene>
    <name evidence="2" type="ORF">A2Y83_01110</name>
</gene>
<dbReference type="EMBL" id="MFFS01000020">
    <property type="protein sequence ID" value="OGF22604.1"/>
    <property type="molecule type" value="Genomic_DNA"/>
</dbReference>
<feature type="domain" description="KilA-N DNA-binding" evidence="1">
    <location>
        <begin position="15"/>
        <end position="99"/>
    </location>
</feature>
<dbReference type="Pfam" id="PF10543">
    <property type="entry name" value="ORF6N"/>
    <property type="match status" value="1"/>
</dbReference>
<dbReference type="STRING" id="1797985.A2Y83_01110"/>
<evidence type="ECO:0000259" key="1">
    <source>
        <dbReference type="Pfam" id="PF10543"/>
    </source>
</evidence>
<dbReference type="AlphaFoldDB" id="A0A1F5S7C3"/>
<proteinExistence type="predicted"/>
<name>A0A1F5S7C3_9BACT</name>
<reference evidence="2 3" key="1">
    <citation type="journal article" date="2016" name="Nat. Commun.">
        <title>Thousands of microbial genomes shed light on interconnected biogeochemical processes in an aquifer system.</title>
        <authorList>
            <person name="Anantharaman K."/>
            <person name="Brown C.T."/>
            <person name="Hug L.A."/>
            <person name="Sharon I."/>
            <person name="Castelle C.J."/>
            <person name="Probst A.J."/>
            <person name="Thomas B.C."/>
            <person name="Singh A."/>
            <person name="Wilkins M.J."/>
            <person name="Karaoz U."/>
            <person name="Brodie E.L."/>
            <person name="Williams K.H."/>
            <person name="Hubbard S.S."/>
            <person name="Banfield J.F."/>
        </authorList>
    </citation>
    <scope>NUCLEOTIDE SEQUENCE [LARGE SCALE GENOMIC DNA]</scope>
</reference>
<organism evidence="2 3">
    <name type="scientific">Candidatus Falkowbacteria bacterium RBG_13_39_14</name>
    <dbReference type="NCBI Taxonomy" id="1797985"/>
    <lineage>
        <taxon>Bacteria</taxon>
        <taxon>Candidatus Falkowiibacteriota</taxon>
    </lineage>
</organism>
<sequence>MRIEKSLIPQEVIENRIFIIRDKKVMLDRDLAILYGVETKILKRTVKRNLSRFPADFMFELTREEADNLRCQIGTSSWGGTRYLPYAFSEHGILMLSSVLNSDKAVKINIQIMRIFIKMREMAANFKENREMINEMRQDFEGRFSIFSRLVENILKDIKTIYRLLDTIEEPREEIGFRDRNNEEK</sequence>
<comment type="caution">
    <text evidence="2">The sequence shown here is derived from an EMBL/GenBank/DDBJ whole genome shotgun (WGS) entry which is preliminary data.</text>
</comment>
<accession>A0A1F5S7C3</accession>
<dbReference type="InterPro" id="IPR018873">
    <property type="entry name" value="KilA-N_DNA-bd_domain"/>
</dbReference>
<protein>
    <recommendedName>
        <fullName evidence="1">KilA-N DNA-binding domain-containing protein</fullName>
    </recommendedName>
</protein>
<dbReference type="Proteomes" id="UP000178323">
    <property type="component" value="Unassembled WGS sequence"/>
</dbReference>